<evidence type="ECO:0000256" key="15">
    <source>
        <dbReference type="SAM" id="Phobius"/>
    </source>
</evidence>
<sequence>MNFHDLKKSGHKYRLLILFDCHLAPPYGDIMKVETSGASLRTAKADGGNDEGVIASHRMAEHDRAAMDKYKRLIMKVAKRNEVDPAVICGIISRESRAGTGLDKHGRGDNGKAFGLMQIDTTPAPSGGGHTPKGEWNSEEHLQQGTEILILFIKRIQEKFNSWTKEQQLKGGIAAYNKGDDRVESYEEVDTHYSNDVVARAQWFYKHGYRETTNLIKVAAVVVGVAVGGGSAVALAPIVLTGIGFCAGGIAAGSTAAGMMSAAAIANGGGVAAGSLVAILQSAGAVGLSGTATAVVGSAGAAIGGAMGGAVGWLKTKIS</sequence>
<dbReference type="InterPro" id="IPR038213">
    <property type="entry name" value="IFI6/IFI27-like_sf"/>
</dbReference>
<name>A0A060WLF6_ONCMY</name>
<dbReference type="GO" id="GO:0009253">
    <property type="term" value="P:peptidoglycan catabolic process"/>
    <property type="evidence" value="ECO:0007669"/>
    <property type="project" value="InterPro"/>
</dbReference>
<dbReference type="PANTHER" id="PTHR31698">
    <property type="entry name" value="LYSOZYME G FAMILY MEMBER"/>
    <property type="match status" value="1"/>
</dbReference>
<dbReference type="Proteomes" id="UP000193380">
    <property type="component" value="Unassembled WGS sequence"/>
</dbReference>
<organism evidence="17 18">
    <name type="scientific">Oncorhynchus mykiss</name>
    <name type="common">Rainbow trout</name>
    <name type="synonym">Salmo gairdneri</name>
    <dbReference type="NCBI Taxonomy" id="8022"/>
    <lineage>
        <taxon>Eukaryota</taxon>
        <taxon>Metazoa</taxon>
        <taxon>Chordata</taxon>
        <taxon>Craniata</taxon>
        <taxon>Vertebrata</taxon>
        <taxon>Euteleostomi</taxon>
        <taxon>Actinopterygii</taxon>
        <taxon>Neopterygii</taxon>
        <taxon>Teleostei</taxon>
        <taxon>Protacanthopterygii</taxon>
        <taxon>Salmoniformes</taxon>
        <taxon>Salmonidae</taxon>
        <taxon>Salmoninae</taxon>
        <taxon>Oncorhynchus</taxon>
    </lineage>
</organism>
<evidence type="ECO:0000256" key="9">
    <source>
        <dbReference type="ARBA" id="ARBA00022692"/>
    </source>
</evidence>
<dbReference type="STRING" id="8022.A0A060WLF6"/>
<evidence type="ECO:0000256" key="11">
    <source>
        <dbReference type="ARBA" id="ARBA00022989"/>
    </source>
</evidence>
<evidence type="ECO:0000256" key="14">
    <source>
        <dbReference type="ARBA" id="ARBA00031262"/>
    </source>
</evidence>
<comment type="similarity">
    <text evidence="3">Belongs to the IFI6/IFI27 family.</text>
</comment>
<comment type="similarity">
    <text evidence="4">Belongs to the glycosyl hydrolase 23 family.</text>
</comment>
<dbReference type="FunFam" id="1.10.530.10:FF:000026">
    <property type="entry name" value="Lysozyme g"/>
    <property type="match status" value="1"/>
</dbReference>
<dbReference type="CDD" id="cd01021">
    <property type="entry name" value="GEWL"/>
    <property type="match status" value="1"/>
</dbReference>
<evidence type="ECO:0000256" key="3">
    <source>
        <dbReference type="ARBA" id="ARBA00007262"/>
    </source>
</evidence>
<keyword evidence="7" id="KW-0929">Antimicrobial</keyword>
<keyword evidence="11 15" id="KW-1133">Transmembrane helix</keyword>
<evidence type="ECO:0000256" key="4">
    <source>
        <dbReference type="ARBA" id="ARBA00008902"/>
    </source>
</evidence>
<feature type="domain" description="Transglycosylase SLT" evidence="16">
    <location>
        <begin position="73"/>
        <end position="190"/>
    </location>
</feature>
<evidence type="ECO:0000256" key="1">
    <source>
        <dbReference type="ARBA" id="ARBA00000632"/>
    </source>
</evidence>
<gene>
    <name evidence="17" type="ORF">GSONMT00074310001</name>
</gene>
<evidence type="ECO:0000256" key="10">
    <source>
        <dbReference type="ARBA" id="ARBA00022801"/>
    </source>
</evidence>
<comment type="subcellular location">
    <subcellularLocation>
        <location evidence="2">Membrane</location>
        <topology evidence="2">Multi-pass membrane protein</topology>
    </subcellularLocation>
</comment>
<evidence type="ECO:0000256" key="6">
    <source>
        <dbReference type="ARBA" id="ARBA00016485"/>
    </source>
</evidence>
<keyword evidence="13" id="KW-0326">Glycosidase</keyword>
<accession>A0A060WLF6</accession>
<dbReference type="InterPro" id="IPR009311">
    <property type="entry name" value="IFI6/IFI27-like"/>
</dbReference>
<dbReference type="GO" id="GO:0050830">
    <property type="term" value="P:defense response to Gram-positive bacterium"/>
    <property type="evidence" value="ECO:0007669"/>
    <property type="project" value="TreeGrafter"/>
</dbReference>
<dbReference type="PANTHER" id="PTHR31698:SF12">
    <property type="entry name" value="LYSOZYME G"/>
    <property type="match status" value="1"/>
</dbReference>
<dbReference type="EMBL" id="FR904523">
    <property type="protein sequence ID" value="CDQ65919.1"/>
    <property type="molecule type" value="Genomic_DNA"/>
</dbReference>
<keyword evidence="10" id="KW-0378">Hydrolase</keyword>
<dbReference type="Pfam" id="PF01464">
    <property type="entry name" value="SLT"/>
    <property type="match status" value="1"/>
</dbReference>
<dbReference type="EC" id="3.2.1.17" evidence="5"/>
<evidence type="ECO:0000256" key="13">
    <source>
        <dbReference type="ARBA" id="ARBA00023295"/>
    </source>
</evidence>
<proteinExistence type="inferred from homology"/>
<dbReference type="InterPro" id="IPR023346">
    <property type="entry name" value="Lysozyme-like_dom_sf"/>
</dbReference>
<feature type="transmembrane region" description="Helical" evidence="15">
    <location>
        <begin position="215"/>
        <end position="236"/>
    </location>
</feature>
<dbReference type="SUPFAM" id="SSF53955">
    <property type="entry name" value="Lysozyme-like"/>
    <property type="match status" value="1"/>
</dbReference>
<dbReference type="PRINTS" id="PR00749">
    <property type="entry name" value="LYSOZYMEG"/>
</dbReference>
<dbReference type="GO" id="GO:0016020">
    <property type="term" value="C:membrane"/>
    <property type="evidence" value="ECO:0007669"/>
    <property type="project" value="UniProtKB-SubCell"/>
</dbReference>
<evidence type="ECO:0000313" key="17">
    <source>
        <dbReference type="EMBL" id="CDQ65919.1"/>
    </source>
</evidence>
<feature type="transmembrane region" description="Helical" evidence="15">
    <location>
        <begin position="294"/>
        <end position="314"/>
    </location>
</feature>
<evidence type="ECO:0000259" key="16">
    <source>
        <dbReference type="Pfam" id="PF01464"/>
    </source>
</evidence>
<dbReference type="GO" id="GO:0031640">
    <property type="term" value="P:killing of cells of another organism"/>
    <property type="evidence" value="ECO:0007669"/>
    <property type="project" value="UniProtKB-KW"/>
</dbReference>
<evidence type="ECO:0000256" key="5">
    <source>
        <dbReference type="ARBA" id="ARBA00012732"/>
    </source>
</evidence>
<evidence type="ECO:0000256" key="8">
    <source>
        <dbReference type="ARBA" id="ARBA00022638"/>
    </source>
</evidence>
<evidence type="ECO:0000256" key="7">
    <source>
        <dbReference type="ARBA" id="ARBA00022529"/>
    </source>
</evidence>
<evidence type="ECO:0000256" key="2">
    <source>
        <dbReference type="ARBA" id="ARBA00004141"/>
    </source>
</evidence>
<keyword evidence="9 15" id="KW-0812">Transmembrane</keyword>
<reference evidence="17" key="2">
    <citation type="submission" date="2014-03" db="EMBL/GenBank/DDBJ databases">
        <authorList>
            <person name="Genoscope - CEA"/>
        </authorList>
    </citation>
    <scope>NUCLEOTIDE SEQUENCE</scope>
</reference>
<dbReference type="PaxDb" id="8022-A0A060WLF6"/>
<reference evidence="17" key="1">
    <citation type="journal article" date="2014" name="Nat. Commun.">
        <title>The rainbow trout genome provides novel insights into evolution after whole-genome duplication in vertebrates.</title>
        <authorList>
            <person name="Berthelot C."/>
            <person name="Brunet F."/>
            <person name="Chalopin D."/>
            <person name="Juanchich A."/>
            <person name="Bernard M."/>
            <person name="Noel B."/>
            <person name="Bento P."/>
            <person name="Da Silva C."/>
            <person name="Labadie K."/>
            <person name="Alberti A."/>
            <person name="Aury J.M."/>
            <person name="Louis A."/>
            <person name="Dehais P."/>
            <person name="Bardou P."/>
            <person name="Montfort J."/>
            <person name="Klopp C."/>
            <person name="Cabau C."/>
            <person name="Gaspin C."/>
            <person name="Thorgaard G.H."/>
            <person name="Boussaha M."/>
            <person name="Quillet E."/>
            <person name="Guyomard R."/>
            <person name="Galiana D."/>
            <person name="Bobe J."/>
            <person name="Volff J.N."/>
            <person name="Genet C."/>
            <person name="Wincker P."/>
            <person name="Jaillon O."/>
            <person name="Roest Crollius H."/>
            <person name="Guiguen Y."/>
        </authorList>
    </citation>
    <scope>NUCLEOTIDE SEQUENCE [LARGE SCALE GENOMIC DNA]</scope>
</reference>
<dbReference type="InterPro" id="IPR002152">
    <property type="entry name" value="Glyco_hydro_23"/>
</dbReference>
<comment type="catalytic activity">
    <reaction evidence="1">
        <text>Hydrolysis of (1-&gt;4)-beta-linkages between N-acetylmuramic acid and N-acetyl-D-glucosamine residues in a peptidoglycan and between N-acetyl-D-glucosamine residues in chitodextrins.</text>
        <dbReference type="EC" id="3.2.1.17"/>
    </reaction>
</comment>
<dbReference type="InterPro" id="IPR008258">
    <property type="entry name" value="Transglycosylase_SLT_dom_1"/>
</dbReference>
<keyword evidence="12 15" id="KW-0472">Membrane</keyword>
<dbReference type="Gene3D" id="1.10.530.10">
    <property type="match status" value="1"/>
</dbReference>
<dbReference type="AlphaFoldDB" id="A0A060WLF6"/>
<dbReference type="GO" id="GO:0005576">
    <property type="term" value="C:extracellular region"/>
    <property type="evidence" value="ECO:0007669"/>
    <property type="project" value="TreeGrafter"/>
</dbReference>
<dbReference type="GO" id="GO:0003796">
    <property type="term" value="F:lysozyme activity"/>
    <property type="evidence" value="ECO:0007669"/>
    <property type="project" value="UniProtKB-EC"/>
</dbReference>
<evidence type="ECO:0000313" key="18">
    <source>
        <dbReference type="Proteomes" id="UP000193380"/>
    </source>
</evidence>
<dbReference type="Pfam" id="PF06140">
    <property type="entry name" value="Ifi-6-16"/>
    <property type="match status" value="1"/>
</dbReference>
<dbReference type="Gene3D" id="6.10.110.10">
    <property type="match status" value="1"/>
</dbReference>
<protein>
    <recommendedName>
        <fullName evidence="6">Lysozyme g</fullName>
        <ecNumber evidence="5">3.2.1.17</ecNumber>
    </recommendedName>
    <alternativeName>
        <fullName evidence="14">1,4-beta-N-acetylmuramidase</fullName>
    </alternativeName>
</protein>
<evidence type="ECO:0000256" key="12">
    <source>
        <dbReference type="ARBA" id="ARBA00023136"/>
    </source>
</evidence>
<keyword evidence="8" id="KW-0081">Bacteriolytic enzyme</keyword>